<dbReference type="InterPro" id="IPR032710">
    <property type="entry name" value="NTF2-like_dom_sf"/>
</dbReference>
<sequence length="460" mass="51607">MLPRHLRRSIPAPAALRAAAHAQRIARPSSAFRIAHAAVPPVSVSAGRAFHSSARRENDIPKSPFQTFVDVLKDELRKNRELQDNVKQLQGDVDKFQDSEAMKKARAAYERARLTSSIKENPRLRAAAEELRKRGVKVGDAVGEALKSMEESDLARAISRASAAVTSTIASTTEPIRNTTAYKTLAETLVDALDDSGTAKHAGFEEKEERRKRRQIRLAKAGREGRMQQRVVANAAAGSALVLHASSPRQERWQRLKETNPVLRYFSELNQQYQESENPVISSMRSVTSTVSSWFDENETAQVMRMMKALDPSFTMESFERELREYIVPEVVDGYLSADQEALKAWCGEATYNVLWATMEQYLRQGLISDSKVLDIRQVDVSKGTILENNIPVFLITFATQEVLLFRNAKTREVVVGAEDKVEQCHYAAVITRVEENLGDELTGGWKVVEMARRSARAYL</sequence>
<evidence type="ECO:0000313" key="16">
    <source>
        <dbReference type="EMBL" id="THH19245.1"/>
    </source>
</evidence>
<name>A0A4S4M2W9_9AGAM</name>
<gene>
    <name evidence="16" type="ORF">EW146_g1892</name>
</gene>
<keyword evidence="4" id="KW-0547">Nucleotide-binding</keyword>
<comment type="similarity">
    <text evidence="2 13">Belongs to the Tim44 family.</text>
</comment>
<dbReference type="InterPro" id="IPR007379">
    <property type="entry name" value="Tim44-like_dom"/>
</dbReference>
<evidence type="ECO:0000256" key="6">
    <source>
        <dbReference type="ARBA" id="ARBA00022840"/>
    </source>
</evidence>
<dbReference type="InterPro" id="IPR017303">
    <property type="entry name" value="Tim44"/>
</dbReference>
<dbReference type="GO" id="GO:0005524">
    <property type="term" value="F:ATP binding"/>
    <property type="evidence" value="ECO:0007669"/>
    <property type="project" value="UniProtKB-KW"/>
</dbReference>
<keyword evidence="5 13" id="KW-0999">Mitochondrion inner membrane</keyword>
<dbReference type="PANTHER" id="PTHR10721:SF1">
    <property type="entry name" value="MITOCHONDRIAL IMPORT INNER MEMBRANE TRANSLOCASE SUBUNIT TIM44"/>
    <property type="match status" value="1"/>
</dbReference>
<dbReference type="SUPFAM" id="SSF54427">
    <property type="entry name" value="NTF2-like"/>
    <property type="match status" value="1"/>
</dbReference>
<evidence type="ECO:0000256" key="9">
    <source>
        <dbReference type="ARBA" id="ARBA00023010"/>
    </source>
</evidence>
<keyword evidence="9 13" id="KW-0811">Translocation</keyword>
<keyword evidence="7 13" id="KW-0653">Protein transport</keyword>
<protein>
    <recommendedName>
        <fullName evidence="12 13">Mitochondrial import inner membrane translocase subunit TIM44</fullName>
    </recommendedName>
</protein>
<feature type="coiled-coil region" evidence="14">
    <location>
        <begin position="72"/>
        <end position="99"/>
    </location>
</feature>
<evidence type="ECO:0000256" key="14">
    <source>
        <dbReference type="SAM" id="Coils"/>
    </source>
</evidence>
<reference evidence="16 17" key="1">
    <citation type="submission" date="2019-02" db="EMBL/GenBank/DDBJ databases">
        <title>Genome sequencing of the rare red list fungi Bondarzewia mesenterica.</title>
        <authorList>
            <person name="Buettner E."/>
            <person name="Kellner H."/>
        </authorList>
    </citation>
    <scope>NUCLEOTIDE SEQUENCE [LARGE SCALE GENOMIC DNA]</scope>
    <source>
        <strain evidence="16 17">DSM 108281</strain>
    </source>
</reference>
<proteinExistence type="inferred from homology"/>
<keyword evidence="3 13" id="KW-0813">Transport</keyword>
<evidence type="ECO:0000256" key="8">
    <source>
        <dbReference type="ARBA" id="ARBA00022946"/>
    </source>
</evidence>
<dbReference type="InterPro" id="IPR039544">
    <property type="entry name" value="Tim44-like"/>
</dbReference>
<evidence type="ECO:0000256" key="11">
    <source>
        <dbReference type="ARBA" id="ARBA00023136"/>
    </source>
</evidence>
<evidence type="ECO:0000256" key="5">
    <source>
        <dbReference type="ARBA" id="ARBA00022792"/>
    </source>
</evidence>
<dbReference type="OrthoDB" id="10265990at2759"/>
<dbReference type="PANTHER" id="PTHR10721">
    <property type="entry name" value="MITOCHONDRIAL IMPORT INNER MEMBRANE TRANSLOCASE SUBUNIT TIM44"/>
    <property type="match status" value="1"/>
</dbReference>
<evidence type="ECO:0000256" key="12">
    <source>
        <dbReference type="ARBA" id="ARBA00074309"/>
    </source>
</evidence>
<comment type="caution">
    <text evidence="16">The sequence shown here is derived from an EMBL/GenBank/DDBJ whole genome shotgun (WGS) entry which is preliminary data.</text>
</comment>
<keyword evidence="10 13" id="KW-0496">Mitochondrion</keyword>
<organism evidence="16 17">
    <name type="scientific">Bondarzewia mesenterica</name>
    <dbReference type="NCBI Taxonomy" id="1095465"/>
    <lineage>
        <taxon>Eukaryota</taxon>
        <taxon>Fungi</taxon>
        <taxon>Dikarya</taxon>
        <taxon>Basidiomycota</taxon>
        <taxon>Agaricomycotina</taxon>
        <taxon>Agaricomycetes</taxon>
        <taxon>Russulales</taxon>
        <taxon>Bondarzewiaceae</taxon>
        <taxon>Bondarzewia</taxon>
    </lineage>
</organism>
<evidence type="ECO:0000256" key="2">
    <source>
        <dbReference type="ARBA" id="ARBA00009597"/>
    </source>
</evidence>
<evidence type="ECO:0000256" key="10">
    <source>
        <dbReference type="ARBA" id="ARBA00023128"/>
    </source>
</evidence>
<keyword evidence="6" id="KW-0067">ATP-binding</keyword>
<dbReference type="GO" id="GO:0005743">
    <property type="term" value="C:mitochondrial inner membrane"/>
    <property type="evidence" value="ECO:0007669"/>
    <property type="project" value="UniProtKB-SubCell"/>
</dbReference>
<evidence type="ECO:0000313" key="17">
    <source>
        <dbReference type="Proteomes" id="UP000310158"/>
    </source>
</evidence>
<evidence type="ECO:0000256" key="4">
    <source>
        <dbReference type="ARBA" id="ARBA00022741"/>
    </source>
</evidence>
<evidence type="ECO:0000256" key="1">
    <source>
        <dbReference type="ARBA" id="ARBA00004637"/>
    </source>
</evidence>
<dbReference type="FunFam" id="3.10.450.240:FF:000002">
    <property type="entry name" value="Mitochondrial import inner membrane translocase subunit TIM44"/>
    <property type="match status" value="1"/>
</dbReference>
<feature type="domain" description="Tim44-like" evidence="15">
    <location>
        <begin position="300"/>
        <end position="453"/>
    </location>
</feature>
<dbReference type="PIRSF" id="PIRSF037871">
    <property type="entry name" value="TIM44"/>
    <property type="match status" value="1"/>
</dbReference>
<dbReference type="Gene3D" id="3.10.450.240">
    <property type="match status" value="1"/>
</dbReference>
<keyword evidence="14" id="KW-0175">Coiled coil</keyword>
<dbReference type="Proteomes" id="UP000310158">
    <property type="component" value="Unassembled WGS sequence"/>
</dbReference>
<evidence type="ECO:0000256" key="3">
    <source>
        <dbReference type="ARBA" id="ARBA00022448"/>
    </source>
</evidence>
<dbReference type="GO" id="GO:0030150">
    <property type="term" value="P:protein import into mitochondrial matrix"/>
    <property type="evidence" value="ECO:0007669"/>
    <property type="project" value="InterPro"/>
</dbReference>
<keyword evidence="17" id="KW-1185">Reference proteome</keyword>
<keyword evidence="8" id="KW-0809">Transit peptide</keyword>
<dbReference type="AlphaFoldDB" id="A0A4S4M2W9"/>
<dbReference type="SMART" id="SM00978">
    <property type="entry name" value="Tim44"/>
    <property type="match status" value="1"/>
</dbReference>
<evidence type="ECO:0000256" key="13">
    <source>
        <dbReference type="PIRNR" id="PIRNR037871"/>
    </source>
</evidence>
<dbReference type="GO" id="GO:0051087">
    <property type="term" value="F:protein-folding chaperone binding"/>
    <property type="evidence" value="ECO:0007669"/>
    <property type="project" value="InterPro"/>
</dbReference>
<accession>A0A4S4M2W9</accession>
<evidence type="ECO:0000259" key="15">
    <source>
        <dbReference type="SMART" id="SM00978"/>
    </source>
</evidence>
<comment type="subcellular location">
    <subcellularLocation>
        <location evidence="1">Mitochondrion inner membrane</location>
        <topology evidence="1">Peripheral membrane protein</topology>
    </subcellularLocation>
</comment>
<evidence type="ECO:0000256" key="7">
    <source>
        <dbReference type="ARBA" id="ARBA00022927"/>
    </source>
</evidence>
<dbReference type="EMBL" id="SGPL01000051">
    <property type="protein sequence ID" value="THH19245.1"/>
    <property type="molecule type" value="Genomic_DNA"/>
</dbReference>
<comment type="function">
    <text evidence="13">Essential component of the PAM complex, a complex required for the translocation of transit peptide-containing proteins from the inner membrane into the mitochondrial matrix in an ATP-dependent manner.</text>
</comment>
<keyword evidence="11 13" id="KW-0472">Membrane</keyword>
<dbReference type="Pfam" id="PF04280">
    <property type="entry name" value="Tim44"/>
    <property type="match status" value="1"/>
</dbReference>